<evidence type="ECO:0000313" key="2">
    <source>
        <dbReference type="Proteomes" id="UP000250043"/>
    </source>
</evidence>
<proteinExistence type="predicted"/>
<accession>A0A8E2DHB7</accession>
<dbReference type="EMBL" id="KV722511">
    <property type="protein sequence ID" value="OCH86816.1"/>
    <property type="molecule type" value="Genomic_DNA"/>
</dbReference>
<protein>
    <submittedName>
        <fullName evidence="1">Uncharacterized protein</fullName>
    </submittedName>
</protein>
<dbReference type="Proteomes" id="UP000250043">
    <property type="component" value="Unassembled WGS sequence"/>
</dbReference>
<dbReference type="AlphaFoldDB" id="A0A8E2DHB7"/>
<evidence type="ECO:0000313" key="1">
    <source>
        <dbReference type="EMBL" id="OCH86816.1"/>
    </source>
</evidence>
<reference evidence="1 2" key="1">
    <citation type="submission" date="2016-07" db="EMBL/GenBank/DDBJ databases">
        <title>Draft genome of the white-rot fungus Obba rivulosa 3A-2.</title>
        <authorList>
            <consortium name="DOE Joint Genome Institute"/>
            <person name="Miettinen O."/>
            <person name="Riley R."/>
            <person name="Acob R."/>
            <person name="Barry K."/>
            <person name="Cullen D."/>
            <person name="De Vries R."/>
            <person name="Hainaut M."/>
            <person name="Hatakka A."/>
            <person name="Henrissat B."/>
            <person name="Hilden K."/>
            <person name="Kuo R."/>
            <person name="Labutti K."/>
            <person name="Lipzen A."/>
            <person name="Makela M.R."/>
            <person name="Sandor L."/>
            <person name="Spatafora J.W."/>
            <person name="Grigoriev I.V."/>
            <person name="Hibbett D.S."/>
        </authorList>
    </citation>
    <scope>NUCLEOTIDE SEQUENCE [LARGE SCALE GENOMIC DNA]</scope>
    <source>
        <strain evidence="1 2">3A-2</strain>
    </source>
</reference>
<keyword evidence="2" id="KW-1185">Reference proteome</keyword>
<dbReference type="Gene3D" id="1.10.510.10">
    <property type="entry name" value="Transferase(Phosphotransferase) domain 1"/>
    <property type="match status" value="1"/>
</dbReference>
<sequence>MSQMNGPFPPDFLKQCLRWKDYFTDDGALLRASSFELPLLEELLQTHGTIQEVDAIATAAFMRKCMTIKPYKHPVQSELLQDE</sequence>
<gene>
    <name evidence="1" type="ORF">OBBRIDRAFT_737325</name>
</gene>
<organism evidence="1 2">
    <name type="scientific">Obba rivulosa</name>
    <dbReference type="NCBI Taxonomy" id="1052685"/>
    <lineage>
        <taxon>Eukaryota</taxon>
        <taxon>Fungi</taxon>
        <taxon>Dikarya</taxon>
        <taxon>Basidiomycota</taxon>
        <taxon>Agaricomycotina</taxon>
        <taxon>Agaricomycetes</taxon>
        <taxon>Polyporales</taxon>
        <taxon>Gelatoporiaceae</taxon>
        <taxon>Obba</taxon>
    </lineage>
</organism>
<name>A0A8E2DHB7_9APHY</name>